<feature type="transmembrane region" description="Helical" evidence="1">
    <location>
        <begin position="130"/>
        <end position="152"/>
    </location>
</feature>
<keyword evidence="3" id="KW-1185">Reference proteome</keyword>
<evidence type="ECO:0000313" key="3">
    <source>
        <dbReference type="Proteomes" id="UP001219525"/>
    </source>
</evidence>
<dbReference type="AlphaFoldDB" id="A0AAD6UM52"/>
<comment type="caution">
    <text evidence="2">The sequence shown here is derived from an EMBL/GenBank/DDBJ whole genome shotgun (WGS) entry which is preliminary data.</text>
</comment>
<name>A0AAD6UM52_9AGAR</name>
<accession>A0AAD6UM52</accession>
<dbReference type="PANTHER" id="PTHR28013">
    <property type="entry name" value="PROTEIN DCV1-RELATED"/>
    <property type="match status" value="1"/>
</dbReference>
<keyword evidence="1" id="KW-1133">Transmembrane helix</keyword>
<keyword evidence="1" id="KW-0812">Transmembrane</keyword>
<protein>
    <recommendedName>
        <fullName evidence="4">Pali-domain-containing protein</fullName>
    </recommendedName>
</protein>
<dbReference type="Proteomes" id="UP001219525">
    <property type="component" value="Unassembled WGS sequence"/>
</dbReference>
<dbReference type="InterPro" id="IPR051380">
    <property type="entry name" value="pH-response_reg_palI/RIM9"/>
</dbReference>
<keyword evidence="1" id="KW-0472">Membrane</keyword>
<dbReference type="EMBL" id="JARJCW010000156">
    <property type="protein sequence ID" value="KAJ7190142.1"/>
    <property type="molecule type" value="Genomic_DNA"/>
</dbReference>
<dbReference type="GO" id="GO:0005886">
    <property type="term" value="C:plasma membrane"/>
    <property type="evidence" value="ECO:0007669"/>
    <property type="project" value="TreeGrafter"/>
</dbReference>
<feature type="transmembrane region" description="Helical" evidence="1">
    <location>
        <begin position="100"/>
        <end position="118"/>
    </location>
</feature>
<sequence length="221" mass="24151">MARAFYLTGTAFLFVALVLSFLGSISLPYLRALDYTRVVFSGPLLSGTDSLTEVRWGIWGPCLYDNKQPKCFHTGHAYAVPLITREGQEVIIGASWTRGLAIHPVVTAIVAVAFGFAASKHEHGSLIASLMSFFAAFMLLIAFAIDIALFAFVHHEVGKLRNVDGNVNAGSAFWMTLVELILVLLAGCTVCFGRRKEGKTDSYPMFTNPSAGGFFSRFRKN</sequence>
<reference evidence="2" key="1">
    <citation type="submission" date="2023-03" db="EMBL/GenBank/DDBJ databases">
        <title>Massive genome expansion in bonnet fungi (Mycena s.s.) driven by repeated elements and novel gene families across ecological guilds.</title>
        <authorList>
            <consortium name="Lawrence Berkeley National Laboratory"/>
            <person name="Harder C.B."/>
            <person name="Miyauchi S."/>
            <person name="Viragh M."/>
            <person name="Kuo A."/>
            <person name="Thoen E."/>
            <person name="Andreopoulos B."/>
            <person name="Lu D."/>
            <person name="Skrede I."/>
            <person name="Drula E."/>
            <person name="Henrissat B."/>
            <person name="Morin E."/>
            <person name="Kohler A."/>
            <person name="Barry K."/>
            <person name="LaButti K."/>
            <person name="Morin E."/>
            <person name="Salamov A."/>
            <person name="Lipzen A."/>
            <person name="Mereny Z."/>
            <person name="Hegedus B."/>
            <person name="Baldrian P."/>
            <person name="Stursova M."/>
            <person name="Weitz H."/>
            <person name="Taylor A."/>
            <person name="Grigoriev I.V."/>
            <person name="Nagy L.G."/>
            <person name="Martin F."/>
            <person name="Kauserud H."/>
        </authorList>
    </citation>
    <scope>NUCLEOTIDE SEQUENCE</scope>
    <source>
        <strain evidence="2">9144</strain>
    </source>
</reference>
<dbReference type="PANTHER" id="PTHR28013:SF4">
    <property type="entry name" value="MARVEL DOMAIN-CONTAINING PROTEIN"/>
    <property type="match status" value="1"/>
</dbReference>
<feature type="transmembrane region" description="Helical" evidence="1">
    <location>
        <begin position="172"/>
        <end position="192"/>
    </location>
</feature>
<evidence type="ECO:0000256" key="1">
    <source>
        <dbReference type="SAM" id="Phobius"/>
    </source>
</evidence>
<organism evidence="2 3">
    <name type="scientific">Mycena pura</name>
    <dbReference type="NCBI Taxonomy" id="153505"/>
    <lineage>
        <taxon>Eukaryota</taxon>
        <taxon>Fungi</taxon>
        <taxon>Dikarya</taxon>
        <taxon>Basidiomycota</taxon>
        <taxon>Agaricomycotina</taxon>
        <taxon>Agaricomycetes</taxon>
        <taxon>Agaricomycetidae</taxon>
        <taxon>Agaricales</taxon>
        <taxon>Marasmiineae</taxon>
        <taxon>Mycenaceae</taxon>
        <taxon>Mycena</taxon>
    </lineage>
</organism>
<evidence type="ECO:0000313" key="2">
    <source>
        <dbReference type="EMBL" id="KAJ7190142.1"/>
    </source>
</evidence>
<evidence type="ECO:0008006" key="4">
    <source>
        <dbReference type="Google" id="ProtNLM"/>
    </source>
</evidence>
<dbReference type="GO" id="GO:0032153">
    <property type="term" value="C:cell division site"/>
    <property type="evidence" value="ECO:0007669"/>
    <property type="project" value="TreeGrafter"/>
</dbReference>
<gene>
    <name evidence="2" type="ORF">GGX14DRAFT_483738</name>
</gene>
<proteinExistence type="predicted"/>
<dbReference type="GO" id="GO:0035838">
    <property type="term" value="C:growing cell tip"/>
    <property type="evidence" value="ECO:0007669"/>
    <property type="project" value="TreeGrafter"/>
</dbReference>